<evidence type="ECO:0000313" key="2">
    <source>
        <dbReference type="EMBL" id="KYG78088.1"/>
    </source>
</evidence>
<dbReference type="Pfam" id="PF14093">
    <property type="entry name" value="DUF4271"/>
    <property type="match status" value="1"/>
</dbReference>
<reference evidence="2 3" key="1">
    <citation type="submission" date="2016-01" db="EMBL/GenBank/DDBJ databases">
        <title>Genome sequencing of Roseivirga spongicola UST030701-084.</title>
        <authorList>
            <person name="Selvaratnam C."/>
            <person name="Thevarajoo S."/>
            <person name="Goh K.M."/>
            <person name="Ee R."/>
            <person name="Chan K.-G."/>
            <person name="Chong C.S."/>
        </authorList>
    </citation>
    <scope>NUCLEOTIDE SEQUENCE [LARGE SCALE GENOMIC DNA]</scope>
    <source>
        <strain evidence="2 3">UST030701-084</strain>
    </source>
</reference>
<keyword evidence="1" id="KW-0472">Membrane</keyword>
<feature type="transmembrane region" description="Helical" evidence="1">
    <location>
        <begin position="209"/>
        <end position="230"/>
    </location>
</feature>
<feature type="transmembrane region" description="Helical" evidence="1">
    <location>
        <begin position="107"/>
        <end position="131"/>
    </location>
</feature>
<comment type="caution">
    <text evidence="2">The sequence shown here is derived from an EMBL/GenBank/DDBJ whole genome shotgun (WGS) entry which is preliminary data.</text>
</comment>
<feature type="transmembrane region" description="Helical" evidence="1">
    <location>
        <begin position="14"/>
        <end position="33"/>
    </location>
</feature>
<name>A0A150XHA6_9BACT</name>
<dbReference type="Proteomes" id="UP000075606">
    <property type="component" value="Unassembled WGS sequence"/>
</dbReference>
<dbReference type="OrthoDB" id="975088at2"/>
<dbReference type="EMBL" id="LRPC01000001">
    <property type="protein sequence ID" value="KYG78088.1"/>
    <property type="molecule type" value="Genomic_DNA"/>
</dbReference>
<organism evidence="2 3">
    <name type="scientific">Roseivirga spongicola</name>
    <dbReference type="NCBI Taxonomy" id="333140"/>
    <lineage>
        <taxon>Bacteria</taxon>
        <taxon>Pseudomonadati</taxon>
        <taxon>Bacteroidota</taxon>
        <taxon>Cytophagia</taxon>
        <taxon>Cytophagales</taxon>
        <taxon>Roseivirgaceae</taxon>
        <taxon>Roseivirga</taxon>
    </lineage>
</organism>
<evidence type="ECO:0008006" key="4">
    <source>
        <dbReference type="Google" id="ProtNLM"/>
    </source>
</evidence>
<evidence type="ECO:0000313" key="3">
    <source>
        <dbReference type="Proteomes" id="UP000075606"/>
    </source>
</evidence>
<protein>
    <recommendedName>
        <fullName evidence="4">DUF4271 domain-containing protein</fullName>
    </recommendedName>
</protein>
<keyword evidence="1" id="KW-0812">Transmembrane</keyword>
<dbReference type="STRING" id="333140.AWW68_04785"/>
<gene>
    <name evidence="2" type="ORF">AWW68_04785</name>
</gene>
<dbReference type="RefSeq" id="WP_068217159.1">
    <property type="nucleotide sequence ID" value="NZ_LRPC01000001.1"/>
</dbReference>
<dbReference type="InterPro" id="IPR025367">
    <property type="entry name" value="DUF4271"/>
</dbReference>
<sequence length="231" mass="27011">MQEVLAENELFRNIAMAIAMLLFIVFAVSRIIYPKLFSSIYSFDKFLNFRYREDFGSGIRLFSTESFYFTGVLSLSFSFGILCIYFFHSELRAALPWLEITTLFWGIAVWLILGVAIQFVMFLKFLFVRVFGWLFNIPAEETRHFQEFQSFNHSFSILLYAILSISIYVRFNFPMVALEILAVVLVIYLVFRLINLFFKIRSLGACSNLYIFSYLCTTELMPTLIGLKLIT</sequence>
<proteinExistence type="predicted"/>
<feature type="transmembrane region" description="Helical" evidence="1">
    <location>
        <begin position="175"/>
        <end position="197"/>
    </location>
</feature>
<feature type="transmembrane region" description="Helical" evidence="1">
    <location>
        <begin position="151"/>
        <end position="169"/>
    </location>
</feature>
<keyword evidence="1" id="KW-1133">Transmembrane helix</keyword>
<keyword evidence="3" id="KW-1185">Reference proteome</keyword>
<dbReference type="AlphaFoldDB" id="A0A150XHA6"/>
<evidence type="ECO:0000256" key="1">
    <source>
        <dbReference type="SAM" id="Phobius"/>
    </source>
</evidence>
<feature type="transmembrane region" description="Helical" evidence="1">
    <location>
        <begin position="67"/>
        <end position="87"/>
    </location>
</feature>
<accession>A0A150XHA6</accession>